<feature type="region of interest" description="Disordered" evidence="11">
    <location>
        <begin position="377"/>
        <end position="399"/>
    </location>
</feature>
<feature type="transmembrane region" description="Helical" evidence="12">
    <location>
        <begin position="343"/>
        <end position="368"/>
    </location>
</feature>
<comment type="subcellular location">
    <subcellularLocation>
        <location evidence="1">Cell membrane</location>
        <topology evidence="1">Multi-pass membrane protein</topology>
    </subcellularLocation>
</comment>
<dbReference type="PANTHER" id="PTHR31269">
    <property type="entry name" value="S-TYPE ANION CHANNEL SLAH3"/>
    <property type="match status" value="1"/>
</dbReference>
<dbReference type="EMBL" id="UZAU01000821">
    <property type="status" value="NOT_ANNOTATED_CDS"/>
    <property type="molecule type" value="Genomic_DNA"/>
</dbReference>
<dbReference type="OrthoDB" id="1867618at2759"/>
<evidence type="ECO:0000256" key="4">
    <source>
        <dbReference type="ARBA" id="ARBA00022448"/>
    </source>
</evidence>
<feature type="transmembrane region" description="Helical" evidence="12">
    <location>
        <begin position="288"/>
        <end position="306"/>
    </location>
</feature>
<name>A0A803QJS2_CANSA</name>
<dbReference type="OMA" id="RISMSLC"/>
<evidence type="ECO:0000256" key="6">
    <source>
        <dbReference type="ARBA" id="ARBA00022692"/>
    </source>
</evidence>
<evidence type="ECO:0000256" key="11">
    <source>
        <dbReference type="SAM" id="MobiDB-lite"/>
    </source>
</evidence>
<keyword evidence="5" id="KW-1003">Cell membrane</keyword>
<dbReference type="Gramene" id="evm.model.10.1452">
    <property type="protein sequence ID" value="cds.evm.model.10.1452"/>
    <property type="gene ID" value="evm.TU.10.1452"/>
</dbReference>
<reference evidence="13" key="1">
    <citation type="submission" date="2021-03" db="UniProtKB">
        <authorList>
            <consortium name="EnsemblPlants"/>
        </authorList>
    </citation>
    <scope>IDENTIFICATION</scope>
</reference>
<evidence type="ECO:0000256" key="5">
    <source>
        <dbReference type="ARBA" id="ARBA00022475"/>
    </source>
</evidence>
<evidence type="ECO:0000256" key="12">
    <source>
        <dbReference type="SAM" id="Phobius"/>
    </source>
</evidence>
<evidence type="ECO:0000256" key="8">
    <source>
        <dbReference type="ARBA" id="ARBA00023065"/>
    </source>
</evidence>
<dbReference type="Proteomes" id="UP000596661">
    <property type="component" value="Unassembled WGS sequence"/>
</dbReference>
<organism evidence="13 14">
    <name type="scientific">Cannabis sativa</name>
    <name type="common">Hemp</name>
    <name type="synonym">Marijuana</name>
    <dbReference type="NCBI Taxonomy" id="3483"/>
    <lineage>
        <taxon>Eukaryota</taxon>
        <taxon>Viridiplantae</taxon>
        <taxon>Streptophyta</taxon>
        <taxon>Embryophyta</taxon>
        <taxon>Tracheophyta</taxon>
        <taxon>Spermatophyta</taxon>
        <taxon>Magnoliopsida</taxon>
        <taxon>eudicotyledons</taxon>
        <taxon>Gunneridae</taxon>
        <taxon>Pentapetalae</taxon>
        <taxon>rosids</taxon>
        <taxon>fabids</taxon>
        <taxon>Rosales</taxon>
        <taxon>Cannabaceae</taxon>
        <taxon>Cannabis</taxon>
    </lineage>
</organism>
<keyword evidence="4" id="KW-0813">Transport</keyword>
<dbReference type="GO" id="GO:0006873">
    <property type="term" value="P:intracellular monoatomic ion homeostasis"/>
    <property type="evidence" value="ECO:0007669"/>
    <property type="project" value="InterPro"/>
</dbReference>
<feature type="transmembrane region" description="Helical" evidence="12">
    <location>
        <begin position="256"/>
        <end position="276"/>
    </location>
</feature>
<protein>
    <submittedName>
        <fullName evidence="13">Uncharacterized protein</fullName>
    </submittedName>
</protein>
<comment type="similarity">
    <text evidence="2">Belongs to the SLAC1 S-type anion channel family.</text>
</comment>
<sequence length="399" mass="44697">MDESHSETQIEVVVESPKLIINNDTALNLHNNNTNVKTKSSSTKQPILSSILTKFHAGYFRISMSLCSQALLWKILVEPNDDVHSLRQVFRLVPSTAFNFLWSLALFTLVLQSLLYILRCLLHFQMVKTEFLHQVGVNYLFAPWISWLLLLQSSPFVTPNTLYYQVFWWVFVVPIVVLDVKIYGQWLTKGKRFLATVANPTSQLSVIGNLVAARAAAEMGWKETAVCMFSLGIAHYLVVFVTLYQRLSGDNALPAMLRPVFFLFIGAPSVASLAWCSISGKFDIASKMFFFLSLFLFMSLVARPELFRKSMKKFHVTWWAYSFPLSLLALAAIKYAEEVKGGIAHALMVVLSALSVLVCVVLIAVTAVNSNILLPPSSTSSTTRSNTNKTSSISRCDSR</sequence>
<feature type="transmembrane region" description="Helical" evidence="12">
    <location>
        <begin position="162"/>
        <end position="183"/>
    </location>
</feature>
<evidence type="ECO:0000313" key="13">
    <source>
        <dbReference type="EnsemblPlants" id="cds.evm.model.10.1452"/>
    </source>
</evidence>
<dbReference type="InterPro" id="IPR038665">
    <property type="entry name" value="Voltage-dep_anion_channel_sf"/>
</dbReference>
<evidence type="ECO:0000256" key="10">
    <source>
        <dbReference type="ARBA" id="ARBA00054248"/>
    </source>
</evidence>
<comment type="subunit">
    <text evidence="3">Homotrimer.</text>
</comment>
<keyword evidence="7 12" id="KW-1133">Transmembrane helix</keyword>
<evidence type="ECO:0000313" key="14">
    <source>
        <dbReference type="Proteomes" id="UP000596661"/>
    </source>
</evidence>
<keyword evidence="8" id="KW-0406">Ion transport</keyword>
<dbReference type="EnsemblPlants" id="evm.model.10.1452">
    <property type="protein sequence ID" value="cds.evm.model.10.1452"/>
    <property type="gene ID" value="evm.TU.10.1452"/>
</dbReference>
<keyword evidence="14" id="KW-1185">Reference proteome</keyword>
<dbReference type="InterPro" id="IPR004695">
    <property type="entry name" value="SLAC1/Mae1/Ssu1/TehA"/>
</dbReference>
<dbReference type="AlphaFoldDB" id="A0A803QJS2"/>
<dbReference type="FunFam" id="1.50.10.150:FF:000003">
    <property type="entry name" value="S-type anion channel SLAH1"/>
    <property type="match status" value="1"/>
</dbReference>
<dbReference type="GO" id="GO:0008308">
    <property type="term" value="F:voltage-gated monoatomic anion channel activity"/>
    <property type="evidence" value="ECO:0007669"/>
    <property type="project" value="InterPro"/>
</dbReference>
<feature type="transmembrane region" description="Helical" evidence="12">
    <location>
        <begin position="224"/>
        <end position="244"/>
    </location>
</feature>
<evidence type="ECO:0000256" key="7">
    <source>
        <dbReference type="ARBA" id="ARBA00022989"/>
    </source>
</evidence>
<evidence type="ECO:0000256" key="9">
    <source>
        <dbReference type="ARBA" id="ARBA00023136"/>
    </source>
</evidence>
<feature type="transmembrane region" description="Helical" evidence="12">
    <location>
        <begin position="97"/>
        <end position="119"/>
    </location>
</feature>
<comment type="function">
    <text evidence="10">Slow, weak voltage-dependent S-type anion efflux channel involved in maintenance of anion homeostasis.</text>
</comment>
<keyword evidence="9 12" id="KW-0472">Membrane</keyword>
<dbReference type="PANTHER" id="PTHR31269:SF22">
    <property type="entry name" value="OS01G0247700 PROTEIN"/>
    <property type="match status" value="1"/>
</dbReference>
<evidence type="ECO:0000256" key="3">
    <source>
        <dbReference type="ARBA" id="ARBA00011233"/>
    </source>
</evidence>
<dbReference type="GO" id="GO:0005886">
    <property type="term" value="C:plasma membrane"/>
    <property type="evidence" value="ECO:0007669"/>
    <property type="project" value="UniProtKB-SubCell"/>
</dbReference>
<evidence type="ECO:0000256" key="2">
    <source>
        <dbReference type="ARBA" id="ARBA00007808"/>
    </source>
</evidence>
<evidence type="ECO:0000256" key="1">
    <source>
        <dbReference type="ARBA" id="ARBA00004651"/>
    </source>
</evidence>
<keyword evidence="6 12" id="KW-0812">Transmembrane</keyword>
<proteinExistence type="inferred from homology"/>
<feature type="transmembrane region" description="Helical" evidence="12">
    <location>
        <begin position="131"/>
        <end position="150"/>
    </location>
</feature>
<dbReference type="Gene3D" id="1.50.10.150">
    <property type="entry name" value="Voltage-dependent anion channel"/>
    <property type="match status" value="1"/>
</dbReference>
<dbReference type="InterPro" id="IPR030183">
    <property type="entry name" value="SLAC/SLAH"/>
</dbReference>
<dbReference type="CDD" id="cd09323">
    <property type="entry name" value="TDT_SLAC1_like"/>
    <property type="match status" value="1"/>
</dbReference>
<dbReference type="Pfam" id="PF03595">
    <property type="entry name" value="SLAC1"/>
    <property type="match status" value="1"/>
</dbReference>
<accession>A0A803QJS2</accession>
<feature type="transmembrane region" description="Helical" evidence="12">
    <location>
        <begin position="318"/>
        <end position="336"/>
    </location>
</feature>